<comment type="caution">
    <text evidence="1">The sequence shown here is derived from an EMBL/GenBank/DDBJ whole genome shotgun (WGS) entry which is preliminary data.</text>
</comment>
<organism evidence="1 2">
    <name type="scientific">Metarhizium robertsii</name>
    <dbReference type="NCBI Taxonomy" id="568076"/>
    <lineage>
        <taxon>Eukaryota</taxon>
        <taxon>Fungi</taxon>
        <taxon>Dikarya</taxon>
        <taxon>Ascomycota</taxon>
        <taxon>Pezizomycotina</taxon>
        <taxon>Sordariomycetes</taxon>
        <taxon>Hypocreomycetidae</taxon>
        <taxon>Hypocreales</taxon>
        <taxon>Clavicipitaceae</taxon>
        <taxon>Metarhizium</taxon>
    </lineage>
</organism>
<dbReference type="Proteomes" id="UP000030151">
    <property type="component" value="Unassembled WGS sequence"/>
</dbReference>
<name>A0A0A1USB9_9HYPO</name>
<dbReference type="EMBL" id="JELW01000026">
    <property type="protein sequence ID" value="EXU98442.1"/>
    <property type="molecule type" value="Genomic_DNA"/>
</dbReference>
<evidence type="ECO:0000313" key="2">
    <source>
        <dbReference type="Proteomes" id="UP000030151"/>
    </source>
</evidence>
<reference evidence="1 2" key="1">
    <citation type="submission" date="2014-02" db="EMBL/GenBank/DDBJ databases">
        <title>The genome sequence of the entomopathogenic fungus Metarhizium robertsii ARSEF 2575.</title>
        <authorList>
            <person name="Giuliano Garisto Donzelli B."/>
            <person name="Roe B.A."/>
            <person name="Macmil S.L."/>
            <person name="Krasnoff S.B."/>
            <person name="Gibson D.M."/>
        </authorList>
    </citation>
    <scope>NUCLEOTIDE SEQUENCE [LARGE SCALE GENOMIC DNA]</scope>
    <source>
        <strain evidence="1 2">ARSEF 2575</strain>
    </source>
</reference>
<dbReference type="AlphaFoldDB" id="A0A0A1USB9"/>
<protein>
    <submittedName>
        <fullName evidence="1">Uncharacterized protein</fullName>
    </submittedName>
</protein>
<gene>
    <name evidence="1" type="ORF">X797_008389</name>
</gene>
<accession>A0A0A1USB9</accession>
<evidence type="ECO:0000313" key="1">
    <source>
        <dbReference type="EMBL" id="EXU98442.1"/>
    </source>
</evidence>
<dbReference type="HOGENOM" id="CLU_2558775_0_0_1"/>
<proteinExistence type="predicted"/>
<sequence length="82" mass="8968">MAKIRSELSPRHVPAVVEECDAGIPKTSVQRQVTDVQSQMTDVQGQLAAHVMFGANIETNTVSRQITDLAELLNVHNNTITL</sequence>